<gene>
    <name evidence="1" type="ORF">EZ444_05730</name>
</gene>
<dbReference type="Proteomes" id="UP000291117">
    <property type="component" value="Unassembled WGS sequence"/>
</dbReference>
<dbReference type="EMBL" id="SJSM01000002">
    <property type="protein sequence ID" value="TCC98774.1"/>
    <property type="molecule type" value="Genomic_DNA"/>
</dbReference>
<evidence type="ECO:0000313" key="1">
    <source>
        <dbReference type="EMBL" id="TCC98774.1"/>
    </source>
</evidence>
<sequence>MKAKNNIKAKTFPDVMMKRWENSDGIDFAIALARLTGWMLQVDWLTTEQHADVENMTPVRVYVETNRDVVFDFTGKKGIMAFNKYVIQPIAGKRTRTPTAYIDTRCYSEQALRELPLRVKANDTEIEKATSAISAHPTFLDTIPKRQNPEIPAYLASKFSHGNCVPFADALMNLTGLPAAGIDVMKYADECGSRLGFCHAIIIHPDGQVEDAWGKQPLSEVLERFYIKEYTMSATIFEERKAIQSREYPDRYQDAYKLAISFLKDHSLVLTNK</sequence>
<protein>
    <submittedName>
        <fullName evidence="1">Uncharacterized protein</fullName>
    </submittedName>
</protein>
<organism evidence="1 2">
    <name type="scientific">Pedobacter hiemivivus</name>
    <dbReference type="NCBI Taxonomy" id="2530454"/>
    <lineage>
        <taxon>Bacteria</taxon>
        <taxon>Pseudomonadati</taxon>
        <taxon>Bacteroidota</taxon>
        <taxon>Sphingobacteriia</taxon>
        <taxon>Sphingobacteriales</taxon>
        <taxon>Sphingobacteriaceae</taxon>
        <taxon>Pedobacter</taxon>
    </lineage>
</organism>
<dbReference type="AlphaFoldDB" id="A0A4R0NIU2"/>
<dbReference type="RefSeq" id="WP_131607754.1">
    <property type="nucleotide sequence ID" value="NZ_SJSM01000002.1"/>
</dbReference>
<proteinExistence type="predicted"/>
<name>A0A4R0NIU2_9SPHI</name>
<comment type="caution">
    <text evidence="1">The sequence shown here is derived from an EMBL/GenBank/DDBJ whole genome shotgun (WGS) entry which is preliminary data.</text>
</comment>
<dbReference type="OrthoDB" id="8773923at2"/>
<keyword evidence="2" id="KW-1185">Reference proteome</keyword>
<reference evidence="1 2" key="1">
    <citation type="submission" date="2019-02" db="EMBL/GenBank/DDBJ databases">
        <title>Pedobacter sp. RP-3-8 sp. nov., isolated from Arctic soil.</title>
        <authorList>
            <person name="Dahal R.H."/>
        </authorList>
    </citation>
    <scope>NUCLEOTIDE SEQUENCE [LARGE SCALE GENOMIC DNA]</scope>
    <source>
        <strain evidence="1 2">RP-3-8</strain>
    </source>
</reference>
<accession>A0A4R0NIU2</accession>
<evidence type="ECO:0000313" key="2">
    <source>
        <dbReference type="Proteomes" id="UP000291117"/>
    </source>
</evidence>